<dbReference type="Proteomes" id="UP001174909">
    <property type="component" value="Unassembled WGS sequence"/>
</dbReference>
<proteinExistence type="inferred from homology"/>
<evidence type="ECO:0000259" key="8">
    <source>
        <dbReference type="Pfam" id="PF05697"/>
    </source>
</evidence>
<dbReference type="GO" id="GO:0051083">
    <property type="term" value="P:'de novo' cotranslational protein folding"/>
    <property type="evidence" value="ECO:0007669"/>
    <property type="project" value="TreeGrafter"/>
</dbReference>
<evidence type="ECO:0000256" key="4">
    <source>
        <dbReference type="ARBA" id="ARBA00023110"/>
    </source>
</evidence>
<dbReference type="InterPro" id="IPR005215">
    <property type="entry name" value="Trig_fac"/>
</dbReference>
<dbReference type="EC" id="5.2.1.8" evidence="3"/>
<dbReference type="InterPro" id="IPR027304">
    <property type="entry name" value="Trigger_fact/SurA_dom_sf"/>
</dbReference>
<comment type="caution">
    <text evidence="10">The sequence shown here is derived from an EMBL/GenBank/DDBJ whole genome shotgun (WGS) entry which is preliminary data.</text>
</comment>
<gene>
    <name evidence="10" type="ORF">GBAR_LOCUS16660</name>
</gene>
<dbReference type="Gene3D" id="3.10.50.40">
    <property type="match status" value="1"/>
</dbReference>
<dbReference type="PANTHER" id="PTHR30560:SF3">
    <property type="entry name" value="TRIGGER FACTOR-LIKE PROTEIN TIG, CHLOROPLASTIC"/>
    <property type="match status" value="1"/>
</dbReference>
<feature type="domain" description="Trigger factor ribosome-binding bacterial" evidence="8">
    <location>
        <begin position="1"/>
        <end position="147"/>
    </location>
</feature>
<sequence length="434" mass="49649">MKVQIERLDTTRVRLDIEIPSEDVNAALVETCESLRTQVSIPGFRKGRVPVAILKSRFPEYVSSEAVRYLVAPAYEDAIYNEQLNPLTQPIFTPPLDELQVKENESFTFSATVDIRPSISLPSYDELVTDKNPVNVPREDVDVYITRLQAQSATYEPLDVERPVQEKDCVRIDWECLLDGNRVDAESRQDVDIELGVGAIHEKLEQALLGMGIGNTNNVDIEFPQEHSVAELAGKSAQYEITLHAITQKHLPSLDDEFAKDLGYENYSQLYGLIWNNLVEEETSLHVDKQKAELLEQLIEKTEITIPDPLIDQYVQQTLQNVKQQLTNEHRNPEDAGINMDTLPDELRRDVIQQTKQSWIFETIAEKEGISVSDDELEHEIRRAAEQQNRDAQKYASLLKSNNRLEDFRGQLQHEKIYQFLIHRASAKQSLIIT</sequence>
<evidence type="ECO:0000259" key="9">
    <source>
        <dbReference type="Pfam" id="PF05698"/>
    </source>
</evidence>
<dbReference type="Pfam" id="PF05698">
    <property type="entry name" value="Trigger_C"/>
    <property type="match status" value="1"/>
</dbReference>
<dbReference type="GO" id="GO:0044183">
    <property type="term" value="F:protein folding chaperone"/>
    <property type="evidence" value="ECO:0007669"/>
    <property type="project" value="TreeGrafter"/>
</dbReference>
<evidence type="ECO:0000256" key="2">
    <source>
        <dbReference type="ARBA" id="ARBA00005464"/>
    </source>
</evidence>
<evidence type="ECO:0000256" key="6">
    <source>
        <dbReference type="ARBA" id="ARBA00023235"/>
    </source>
</evidence>
<dbReference type="Pfam" id="PF05697">
    <property type="entry name" value="Trigger_N"/>
    <property type="match status" value="1"/>
</dbReference>
<protein>
    <recommendedName>
        <fullName evidence="3">peptidylprolyl isomerase</fullName>
        <ecNumber evidence="3">5.2.1.8</ecNumber>
    </recommendedName>
</protein>
<dbReference type="Gene3D" id="1.10.3120.10">
    <property type="entry name" value="Trigger factor, C-terminal domain"/>
    <property type="match status" value="1"/>
</dbReference>
<feature type="domain" description="PPIase FKBP-type" evidence="7">
    <location>
        <begin position="162"/>
        <end position="243"/>
    </location>
</feature>
<dbReference type="AlphaFoldDB" id="A0AA35WWM9"/>
<dbReference type="SUPFAM" id="SSF102735">
    <property type="entry name" value="Trigger factor ribosome-binding domain"/>
    <property type="match status" value="1"/>
</dbReference>
<dbReference type="Pfam" id="PF00254">
    <property type="entry name" value="FKBP_C"/>
    <property type="match status" value="1"/>
</dbReference>
<keyword evidence="11" id="KW-1185">Reference proteome</keyword>
<dbReference type="InterPro" id="IPR001179">
    <property type="entry name" value="PPIase_FKBP_dom"/>
</dbReference>
<dbReference type="Gene3D" id="3.30.70.1050">
    <property type="entry name" value="Trigger factor ribosome-binding domain"/>
    <property type="match status" value="1"/>
</dbReference>
<dbReference type="InterPro" id="IPR046357">
    <property type="entry name" value="PPIase_dom_sf"/>
</dbReference>
<dbReference type="PANTHER" id="PTHR30560">
    <property type="entry name" value="TRIGGER FACTOR CHAPERONE AND PEPTIDYL-PROLYL CIS/TRANS ISOMERASE"/>
    <property type="match status" value="1"/>
</dbReference>
<comment type="similarity">
    <text evidence="2">Belongs to the FKBP-type PPIase family. Tig subfamily.</text>
</comment>
<dbReference type="HAMAP" id="MF_00303">
    <property type="entry name" value="Trigger_factor_Tig"/>
    <property type="match status" value="1"/>
</dbReference>
<dbReference type="NCBIfam" id="TIGR00115">
    <property type="entry name" value="tig"/>
    <property type="match status" value="1"/>
</dbReference>
<dbReference type="GO" id="GO:0043022">
    <property type="term" value="F:ribosome binding"/>
    <property type="evidence" value="ECO:0007669"/>
    <property type="project" value="TreeGrafter"/>
</dbReference>
<dbReference type="GO" id="GO:0003755">
    <property type="term" value="F:peptidyl-prolyl cis-trans isomerase activity"/>
    <property type="evidence" value="ECO:0007669"/>
    <property type="project" value="UniProtKB-KW"/>
</dbReference>
<evidence type="ECO:0000313" key="10">
    <source>
        <dbReference type="EMBL" id="CAI8029322.1"/>
    </source>
</evidence>
<dbReference type="InterPro" id="IPR008880">
    <property type="entry name" value="Trigger_fac_C"/>
</dbReference>
<dbReference type="InterPro" id="IPR037041">
    <property type="entry name" value="Trigger_fac_C_sf"/>
</dbReference>
<dbReference type="SUPFAM" id="SSF109998">
    <property type="entry name" value="Triger factor/SurA peptide-binding domain-like"/>
    <property type="match status" value="1"/>
</dbReference>
<reference evidence="10" key="1">
    <citation type="submission" date="2023-03" db="EMBL/GenBank/DDBJ databases">
        <authorList>
            <person name="Steffen K."/>
            <person name="Cardenas P."/>
        </authorList>
    </citation>
    <scope>NUCLEOTIDE SEQUENCE</scope>
</reference>
<dbReference type="SUPFAM" id="SSF54534">
    <property type="entry name" value="FKBP-like"/>
    <property type="match status" value="1"/>
</dbReference>
<keyword evidence="5" id="KW-0143">Chaperone</keyword>
<accession>A0AA35WWM9</accession>
<dbReference type="InterPro" id="IPR008881">
    <property type="entry name" value="Trigger_fac_ribosome-bd_bac"/>
</dbReference>
<evidence type="ECO:0000256" key="1">
    <source>
        <dbReference type="ARBA" id="ARBA00000971"/>
    </source>
</evidence>
<dbReference type="GO" id="GO:0015031">
    <property type="term" value="P:protein transport"/>
    <property type="evidence" value="ECO:0007669"/>
    <property type="project" value="InterPro"/>
</dbReference>
<dbReference type="EMBL" id="CASHTH010002395">
    <property type="protein sequence ID" value="CAI8029322.1"/>
    <property type="molecule type" value="Genomic_DNA"/>
</dbReference>
<keyword evidence="4" id="KW-0697">Rotamase</keyword>
<evidence type="ECO:0000256" key="3">
    <source>
        <dbReference type="ARBA" id="ARBA00013194"/>
    </source>
</evidence>
<dbReference type="PIRSF" id="PIRSF003095">
    <property type="entry name" value="Trigger_factor"/>
    <property type="match status" value="1"/>
</dbReference>
<dbReference type="GO" id="GO:0043335">
    <property type="term" value="P:protein unfolding"/>
    <property type="evidence" value="ECO:0007669"/>
    <property type="project" value="TreeGrafter"/>
</dbReference>
<comment type="catalytic activity">
    <reaction evidence="1">
        <text>[protein]-peptidylproline (omega=180) = [protein]-peptidylproline (omega=0)</text>
        <dbReference type="Rhea" id="RHEA:16237"/>
        <dbReference type="Rhea" id="RHEA-COMP:10747"/>
        <dbReference type="Rhea" id="RHEA-COMP:10748"/>
        <dbReference type="ChEBI" id="CHEBI:83833"/>
        <dbReference type="ChEBI" id="CHEBI:83834"/>
        <dbReference type="EC" id="5.2.1.8"/>
    </reaction>
</comment>
<evidence type="ECO:0000313" key="11">
    <source>
        <dbReference type="Proteomes" id="UP001174909"/>
    </source>
</evidence>
<name>A0AA35WWM9_GEOBA</name>
<evidence type="ECO:0000259" key="7">
    <source>
        <dbReference type="Pfam" id="PF00254"/>
    </source>
</evidence>
<keyword evidence="6" id="KW-0413">Isomerase</keyword>
<dbReference type="InterPro" id="IPR036611">
    <property type="entry name" value="Trigger_fac_ribosome-bd_sf"/>
</dbReference>
<organism evidence="10 11">
    <name type="scientific">Geodia barretti</name>
    <name type="common">Barrett's horny sponge</name>
    <dbReference type="NCBI Taxonomy" id="519541"/>
    <lineage>
        <taxon>Eukaryota</taxon>
        <taxon>Metazoa</taxon>
        <taxon>Porifera</taxon>
        <taxon>Demospongiae</taxon>
        <taxon>Heteroscleromorpha</taxon>
        <taxon>Tetractinellida</taxon>
        <taxon>Astrophorina</taxon>
        <taxon>Geodiidae</taxon>
        <taxon>Geodia</taxon>
    </lineage>
</organism>
<feature type="domain" description="Trigger factor C-terminal" evidence="9">
    <location>
        <begin position="275"/>
        <end position="422"/>
    </location>
</feature>
<evidence type="ECO:0000256" key="5">
    <source>
        <dbReference type="ARBA" id="ARBA00023186"/>
    </source>
</evidence>